<keyword evidence="9" id="KW-1185">Reference proteome</keyword>
<dbReference type="GO" id="GO:0006508">
    <property type="term" value="P:proteolysis"/>
    <property type="evidence" value="ECO:0007669"/>
    <property type="project" value="UniProtKB-KW"/>
</dbReference>
<protein>
    <submittedName>
        <fullName evidence="8">Subtilisin-like protease</fullName>
    </submittedName>
</protein>
<dbReference type="OrthoDB" id="206201at2759"/>
<dbReference type="PRINTS" id="PR00723">
    <property type="entry name" value="SUBTILISIN"/>
</dbReference>
<name>F9XE34_ZYMTI</name>
<dbReference type="eggNOG" id="KOG1153">
    <property type="taxonomic scope" value="Eukaryota"/>
</dbReference>
<dbReference type="InterPro" id="IPR036852">
    <property type="entry name" value="Peptidase_S8/S53_dom_sf"/>
</dbReference>
<dbReference type="PANTHER" id="PTHR43806:SF58">
    <property type="entry name" value="ALKALINE PROTEASE 1-RELATED"/>
    <property type="match status" value="1"/>
</dbReference>
<feature type="active site" description="Charge relay system" evidence="5">
    <location>
        <position position="218"/>
    </location>
</feature>
<dbReference type="InterPro" id="IPR034193">
    <property type="entry name" value="PCSK9_ProteinaseK-like"/>
</dbReference>
<feature type="active site" description="Charge relay system" evidence="5">
    <location>
        <position position="72"/>
    </location>
</feature>
<dbReference type="OMA" id="PEMWAKG"/>
<reference evidence="8 9" key="1">
    <citation type="journal article" date="2011" name="PLoS Genet.">
        <title>Finished genome of the fungal wheat pathogen Mycosphaerella graminicola reveals dispensome structure, chromosome plasticity, and stealth pathogenesis.</title>
        <authorList>
            <person name="Goodwin S.B."/>
            <person name="Ben M'barek S."/>
            <person name="Dhillon B."/>
            <person name="Wittenberg A.H.J."/>
            <person name="Crane C.F."/>
            <person name="Hane J.K."/>
            <person name="Foster A.J."/>
            <person name="Van der Lee T.A.J."/>
            <person name="Grimwood J."/>
            <person name="Aerts A."/>
            <person name="Antoniw J."/>
            <person name="Bailey A."/>
            <person name="Bluhm B."/>
            <person name="Bowler J."/>
            <person name="Bristow J."/>
            <person name="van der Burgt A."/>
            <person name="Canto-Canche B."/>
            <person name="Churchill A.C.L."/>
            <person name="Conde-Ferraez L."/>
            <person name="Cools H.J."/>
            <person name="Coutinho P.M."/>
            <person name="Csukai M."/>
            <person name="Dehal P."/>
            <person name="De Wit P."/>
            <person name="Donzelli B."/>
            <person name="van de Geest H.C."/>
            <person name="van Ham R.C.H.J."/>
            <person name="Hammond-Kosack K.E."/>
            <person name="Henrissat B."/>
            <person name="Kilian A."/>
            <person name="Kobayashi A.K."/>
            <person name="Koopmann E."/>
            <person name="Kourmpetis Y."/>
            <person name="Kuzniar A."/>
            <person name="Lindquist E."/>
            <person name="Lombard V."/>
            <person name="Maliepaard C."/>
            <person name="Martins N."/>
            <person name="Mehrabi R."/>
            <person name="Nap J.P.H."/>
            <person name="Ponomarenko A."/>
            <person name="Rudd J.J."/>
            <person name="Salamov A."/>
            <person name="Schmutz J."/>
            <person name="Schouten H.J."/>
            <person name="Shapiro H."/>
            <person name="Stergiopoulos I."/>
            <person name="Torriani S.F.F."/>
            <person name="Tu H."/>
            <person name="de Vries R.P."/>
            <person name="Waalwijk C."/>
            <person name="Ware S.B."/>
            <person name="Wiebenga A."/>
            <person name="Zwiers L.-H."/>
            <person name="Oliver R.P."/>
            <person name="Grigoriev I.V."/>
            <person name="Kema G.H.J."/>
        </authorList>
    </citation>
    <scope>NUCLEOTIDE SEQUENCE [LARGE SCALE GENOMIC DNA]</scope>
    <source>
        <strain evidence="9">CBS 115943 / IPO323</strain>
    </source>
</reference>
<dbReference type="InterPro" id="IPR015500">
    <property type="entry name" value="Peptidase_S8_subtilisin-rel"/>
</dbReference>
<evidence type="ECO:0000313" key="9">
    <source>
        <dbReference type="Proteomes" id="UP000008062"/>
    </source>
</evidence>
<keyword evidence="3 5" id="KW-0378">Hydrolase</keyword>
<keyword evidence="4 5" id="KW-0720">Serine protease</keyword>
<dbReference type="InterPro" id="IPR023828">
    <property type="entry name" value="Peptidase_S8_Ser-AS"/>
</dbReference>
<dbReference type="InterPro" id="IPR023827">
    <property type="entry name" value="Peptidase_S8_Asp-AS"/>
</dbReference>
<dbReference type="InterPro" id="IPR050131">
    <property type="entry name" value="Peptidase_S8_subtilisin-like"/>
</dbReference>
<evidence type="ECO:0000256" key="3">
    <source>
        <dbReference type="ARBA" id="ARBA00022801"/>
    </source>
</evidence>
<dbReference type="InterPro" id="IPR000209">
    <property type="entry name" value="Peptidase_S8/S53_dom"/>
</dbReference>
<dbReference type="AlphaFoldDB" id="F9XE34"/>
<proteinExistence type="inferred from homology"/>
<sequence length="271" mass="27146">LVEQSPAEYGLVRISRRTTGGSTYTYDESAGAGSTVYVIDTGVNTAHEDFGGRAVVGASFVLLEPKTDLNGHGTHCSGTVAGSTYGVAKKANIIGVKVLGALGTGLNSGVLAGIDWAINDARQKGRTARSVISMSLGGGFSQTTNDAVAAAVDAGVFTVVAAGNDGADASQTSPASEPFVFTVGATDRNDNRASFSNFGPVVDIFAPGTATNTISGTSMACPHVAGLAAYIIGLEGTRTPAALGERLIELATKDVIVAAGAGSPNALAYNG</sequence>
<dbReference type="GO" id="GO:0005576">
    <property type="term" value="C:extracellular region"/>
    <property type="evidence" value="ECO:0007669"/>
    <property type="project" value="UniProtKB-ARBA"/>
</dbReference>
<keyword evidence="2 5" id="KW-0645">Protease</keyword>
<evidence type="ECO:0000256" key="4">
    <source>
        <dbReference type="ARBA" id="ARBA00022825"/>
    </source>
</evidence>
<dbReference type="HOGENOM" id="CLU_011263_1_0_1"/>
<comment type="similarity">
    <text evidence="1 5 6">Belongs to the peptidase S8 family.</text>
</comment>
<dbReference type="GeneID" id="13401251"/>
<evidence type="ECO:0000256" key="5">
    <source>
        <dbReference type="PROSITE-ProRule" id="PRU01240"/>
    </source>
</evidence>
<dbReference type="FunFam" id="3.40.50.200:FF:000014">
    <property type="entry name" value="Proteinase K"/>
    <property type="match status" value="1"/>
</dbReference>
<dbReference type="InterPro" id="IPR022398">
    <property type="entry name" value="Peptidase_S8_His-AS"/>
</dbReference>
<dbReference type="Pfam" id="PF00082">
    <property type="entry name" value="Peptidase_S8"/>
    <property type="match status" value="1"/>
</dbReference>
<dbReference type="PANTHER" id="PTHR43806">
    <property type="entry name" value="PEPTIDASE S8"/>
    <property type="match status" value="1"/>
</dbReference>
<dbReference type="Gene3D" id="3.40.50.200">
    <property type="entry name" value="Peptidase S8/S53 domain"/>
    <property type="match status" value="1"/>
</dbReference>
<dbReference type="EMBL" id="CM001201">
    <property type="protein sequence ID" value="EGP86979.1"/>
    <property type="molecule type" value="Genomic_DNA"/>
</dbReference>
<dbReference type="Proteomes" id="UP000008062">
    <property type="component" value="Chromosome 6"/>
</dbReference>
<evidence type="ECO:0000256" key="1">
    <source>
        <dbReference type="ARBA" id="ARBA00011073"/>
    </source>
</evidence>
<organism evidence="8 9">
    <name type="scientific">Zymoseptoria tritici (strain CBS 115943 / IPO323)</name>
    <name type="common">Speckled leaf blotch fungus</name>
    <name type="synonym">Septoria tritici</name>
    <dbReference type="NCBI Taxonomy" id="336722"/>
    <lineage>
        <taxon>Eukaryota</taxon>
        <taxon>Fungi</taxon>
        <taxon>Dikarya</taxon>
        <taxon>Ascomycota</taxon>
        <taxon>Pezizomycotina</taxon>
        <taxon>Dothideomycetes</taxon>
        <taxon>Dothideomycetidae</taxon>
        <taxon>Mycosphaerellales</taxon>
        <taxon>Mycosphaerellaceae</taxon>
        <taxon>Zymoseptoria</taxon>
    </lineage>
</organism>
<dbReference type="KEGG" id="ztr:MYCGRDRAFT_15904"/>
<evidence type="ECO:0000259" key="7">
    <source>
        <dbReference type="Pfam" id="PF00082"/>
    </source>
</evidence>
<evidence type="ECO:0000256" key="6">
    <source>
        <dbReference type="RuleBase" id="RU003355"/>
    </source>
</evidence>
<dbReference type="SUPFAM" id="SSF52743">
    <property type="entry name" value="Subtilisin-like"/>
    <property type="match status" value="1"/>
</dbReference>
<dbReference type="PROSITE" id="PS00136">
    <property type="entry name" value="SUBTILASE_ASP"/>
    <property type="match status" value="1"/>
</dbReference>
<dbReference type="PROSITE" id="PS00138">
    <property type="entry name" value="SUBTILASE_SER"/>
    <property type="match status" value="1"/>
</dbReference>
<feature type="domain" description="Peptidase S8/S53" evidence="7">
    <location>
        <begin position="31"/>
        <end position="252"/>
    </location>
</feature>
<accession>F9XE34</accession>
<dbReference type="PROSITE" id="PS51892">
    <property type="entry name" value="SUBTILASE"/>
    <property type="match status" value="1"/>
</dbReference>
<dbReference type="CDD" id="cd04077">
    <property type="entry name" value="Peptidases_S8_PCSK9_ProteinaseK_like"/>
    <property type="match status" value="1"/>
</dbReference>
<feature type="non-terminal residue" evidence="8">
    <location>
        <position position="1"/>
    </location>
</feature>
<dbReference type="GO" id="GO:0004252">
    <property type="term" value="F:serine-type endopeptidase activity"/>
    <property type="evidence" value="ECO:0007669"/>
    <property type="project" value="UniProtKB-UniRule"/>
</dbReference>
<dbReference type="InParanoid" id="F9XE34"/>
<gene>
    <name evidence="8" type="primary">MgSPR6</name>
    <name evidence="8" type="ORF">MYCGRDRAFT_15904</name>
</gene>
<feature type="active site" description="Charge relay system" evidence="5">
    <location>
        <position position="40"/>
    </location>
</feature>
<dbReference type="PROSITE" id="PS00137">
    <property type="entry name" value="SUBTILASE_HIS"/>
    <property type="match status" value="1"/>
</dbReference>
<feature type="non-terminal residue" evidence="8">
    <location>
        <position position="271"/>
    </location>
</feature>
<dbReference type="RefSeq" id="XP_003852003.1">
    <property type="nucleotide sequence ID" value="XM_003851955.1"/>
</dbReference>
<evidence type="ECO:0000256" key="2">
    <source>
        <dbReference type="ARBA" id="ARBA00022670"/>
    </source>
</evidence>
<evidence type="ECO:0000313" key="8">
    <source>
        <dbReference type="EMBL" id="EGP86979.1"/>
    </source>
</evidence>